<evidence type="ECO:0000256" key="7">
    <source>
        <dbReference type="ARBA" id="ARBA00023203"/>
    </source>
</evidence>
<dbReference type="InterPro" id="IPR000048">
    <property type="entry name" value="IQ_motif_EF-hand-BS"/>
</dbReference>
<dbReference type="SUPFAM" id="SSF52540">
    <property type="entry name" value="P-loop containing nucleoside triphosphate hydrolases"/>
    <property type="match status" value="1"/>
</dbReference>
<dbReference type="FunFam" id="3.40.850.10:FF:000101">
    <property type="entry name" value="Slow myosin heavy chain 2"/>
    <property type="match status" value="1"/>
</dbReference>
<evidence type="ECO:0000256" key="1">
    <source>
        <dbReference type="ARBA" id="ARBA00008314"/>
    </source>
</evidence>
<name>A0A091DTV7_FUKDA</name>
<keyword evidence="12" id="KW-1185">Reference proteome</keyword>
<dbReference type="AlphaFoldDB" id="A0A091DTV7"/>
<dbReference type="GO" id="GO:0005524">
    <property type="term" value="F:ATP binding"/>
    <property type="evidence" value="ECO:0007669"/>
    <property type="project" value="UniProtKB-UniRule"/>
</dbReference>
<dbReference type="FunFam" id="1.20.5.4820:FF:000002">
    <property type="entry name" value="Myosin heavy chain 10"/>
    <property type="match status" value="1"/>
</dbReference>
<dbReference type="Gene3D" id="1.10.10.820">
    <property type="match status" value="1"/>
</dbReference>
<dbReference type="PROSITE" id="PS51456">
    <property type="entry name" value="MYOSIN_MOTOR"/>
    <property type="match status" value="1"/>
</dbReference>
<evidence type="ECO:0000256" key="4">
    <source>
        <dbReference type="ARBA" id="ARBA00023054"/>
    </source>
</evidence>
<accession>A0A091DTV7</accession>
<dbReference type="Gene3D" id="1.20.5.4820">
    <property type="match status" value="1"/>
</dbReference>
<sequence length="810" mass="92386">MNPPKFSKAEDMAELTCLNEASVLHNLRERYYSGLIYTYSGLFCVVINPYKQLPIYTEAIVEMYRGKKRHEVPPHVYAVTEGAYRSMLQDREDQSILCTGESGAGKTENTKKVIQYLAHVASSPKGRKEPGVPASASAMSYVSSRAPCGLNPTAPHAILLGDPSAVLPRDLLEKSRAIRQAKDECSFHIFYQLLGGAGEQLKADLLLEPSSHYRFLTNGPSSTPSQERELFQETLEALRVLGFAPEEITSAQKLCRLLGLGVTDFSRALLTPRIKVGRDYVQKAQTKEQADFALEALAKATYERLFRWLANPPGLLALLDEECWFPKATDKSFVEKVAQEQGGHPKFQRPRQLRDQADFSVLHYAGKVDYKANEWLMKNMDPLNDNVAALLHQSTDRMTAEIWKDVESIVGLEQVSSLGDGPLGGRPRRGMFRTVGQLYKESLSRLMATLSNTNPSFVRCIVPNHEKRAGKLEPRLVLDQLRCNGVLEGIRICRQGFPNRILFQEFRQRYEILTPNAIPKGFMDGKQACEKMIQALELDPNLYRVGQSKIFFRAGVLAQLEEERDLKVTDIIVSFQAAARGYLARRAFQRRQQQQSALRVMQRNCAAYLKLRHWQWWRLFTKVKPLLQVTRQDEVLQARAQELQKLEEERARLAEQLRAEAELCAEAEETRGRLASRKQELELVVTEMEARMGEEEESSRQLQAEKRRLQLHIQELETHLEAEEGARQKLQMEQVTTEAKLKKFEEDLLLLEDRNARLGKERRLLEERLAEFSSQAAEEEEKIKSLSKLRLKYEATIADMEGERHPGVRA</sequence>
<comment type="similarity">
    <text evidence="1 8">Belongs to the TRAFAC class myosin-kinesin ATPase superfamily. Myosin family.</text>
</comment>
<dbReference type="FunFam" id="1.10.10.820:FF:000001">
    <property type="entry name" value="Myosin heavy chain"/>
    <property type="match status" value="1"/>
</dbReference>
<dbReference type="GO" id="GO:0016020">
    <property type="term" value="C:membrane"/>
    <property type="evidence" value="ECO:0007669"/>
    <property type="project" value="TreeGrafter"/>
</dbReference>
<dbReference type="PANTHER" id="PTHR13140:SF857">
    <property type="entry name" value="MYOSIN-11"/>
    <property type="match status" value="1"/>
</dbReference>
<evidence type="ECO:0000256" key="6">
    <source>
        <dbReference type="ARBA" id="ARBA00023175"/>
    </source>
</evidence>
<feature type="domain" description="Myosin motor" evidence="10">
    <location>
        <begin position="7"/>
        <end position="565"/>
    </location>
</feature>
<evidence type="ECO:0000256" key="8">
    <source>
        <dbReference type="PROSITE-ProRule" id="PRU00782"/>
    </source>
</evidence>
<evidence type="ECO:0000256" key="9">
    <source>
        <dbReference type="SAM" id="Coils"/>
    </source>
</evidence>
<dbReference type="Gene3D" id="1.20.5.340">
    <property type="match status" value="1"/>
</dbReference>
<feature type="binding site" evidence="8">
    <location>
        <begin position="100"/>
        <end position="107"/>
    </location>
    <ligand>
        <name>ATP</name>
        <dbReference type="ChEBI" id="CHEBI:30616"/>
    </ligand>
</feature>
<dbReference type="PRINTS" id="PR00193">
    <property type="entry name" value="MYOSINHEAVY"/>
</dbReference>
<keyword evidence="5 8" id="KW-0518">Myosin</keyword>
<dbReference type="InterPro" id="IPR002928">
    <property type="entry name" value="Myosin_tail"/>
</dbReference>
<dbReference type="InterPro" id="IPR001609">
    <property type="entry name" value="Myosin_head_motor_dom-like"/>
</dbReference>
<dbReference type="Pfam" id="PF00063">
    <property type="entry name" value="Myosin_head"/>
    <property type="match status" value="3"/>
</dbReference>
<dbReference type="InterPro" id="IPR036961">
    <property type="entry name" value="Kinesin_motor_dom_sf"/>
</dbReference>
<dbReference type="SUPFAM" id="SSF90257">
    <property type="entry name" value="Myosin rod fragments"/>
    <property type="match status" value="2"/>
</dbReference>
<dbReference type="GO" id="GO:0051015">
    <property type="term" value="F:actin filament binding"/>
    <property type="evidence" value="ECO:0007669"/>
    <property type="project" value="TreeGrafter"/>
</dbReference>
<dbReference type="Gene3D" id="1.20.120.720">
    <property type="entry name" value="Myosin VI head, motor domain, U50 subdomain"/>
    <property type="match status" value="2"/>
</dbReference>
<evidence type="ECO:0000256" key="3">
    <source>
        <dbReference type="ARBA" id="ARBA00022840"/>
    </source>
</evidence>
<dbReference type="Gene3D" id="3.40.850.10">
    <property type="entry name" value="Kinesin motor domain"/>
    <property type="match status" value="3"/>
</dbReference>
<evidence type="ECO:0000259" key="10">
    <source>
        <dbReference type="PROSITE" id="PS51456"/>
    </source>
</evidence>
<reference evidence="11 12" key="1">
    <citation type="submission" date="2013-11" db="EMBL/GenBank/DDBJ databases">
        <title>The Damaraland mole rat (Fukomys damarensis) genome and evolution of African mole rats.</title>
        <authorList>
            <person name="Gladyshev V.N."/>
            <person name="Fang X."/>
        </authorList>
    </citation>
    <scope>NUCLEOTIDE SEQUENCE [LARGE SCALE GENOMIC DNA]</scope>
    <source>
        <tissue evidence="11">Liver</tissue>
    </source>
</reference>
<dbReference type="SMART" id="SM00015">
    <property type="entry name" value="IQ"/>
    <property type="match status" value="1"/>
</dbReference>
<dbReference type="GO" id="GO:0007015">
    <property type="term" value="P:actin filament organization"/>
    <property type="evidence" value="ECO:0007669"/>
    <property type="project" value="TreeGrafter"/>
</dbReference>
<protein>
    <submittedName>
        <fullName evidence="11">Myosin-14</fullName>
    </submittedName>
</protein>
<feature type="coiled-coil region" evidence="9">
    <location>
        <begin position="629"/>
        <end position="796"/>
    </location>
</feature>
<dbReference type="EMBL" id="KN123228">
    <property type="protein sequence ID" value="KFO26186.1"/>
    <property type="molecule type" value="Genomic_DNA"/>
</dbReference>
<evidence type="ECO:0000313" key="11">
    <source>
        <dbReference type="EMBL" id="KFO26186.1"/>
    </source>
</evidence>
<proteinExistence type="inferred from homology"/>
<keyword evidence="4 9" id="KW-0175">Coiled coil</keyword>
<keyword evidence="6 8" id="KW-0505">Motor protein</keyword>
<dbReference type="SMART" id="SM00242">
    <property type="entry name" value="MYSc"/>
    <property type="match status" value="1"/>
</dbReference>
<dbReference type="InterPro" id="IPR027417">
    <property type="entry name" value="P-loop_NTPase"/>
</dbReference>
<dbReference type="GO" id="GO:0005737">
    <property type="term" value="C:cytoplasm"/>
    <property type="evidence" value="ECO:0007669"/>
    <property type="project" value="TreeGrafter"/>
</dbReference>
<keyword evidence="2 8" id="KW-0547">Nucleotide-binding</keyword>
<dbReference type="GO" id="GO:0016459">
    <property type="term" value="C:myosin complex"/>
    <property type="evidence" value="ECO:0007669"/>
    <property type="project" value="UniProtKB-KW"/>
</dbReference>
<feature type="region of interest" description="Actin-binding" evidence="8">
    <location>
        <begin position="443"/>
        <end position="465"/>
    </location>
</feature>
<keyword evidence="7 8" id="KW-0009">Actin-binding</keyword>
<keyword evidence="3 8" id="KW-0067">ATP-binding</keyword>
<evidence type="ECO:0000256" key="2">
    <source>
        <dbReference type="ARBA" id="ARBA00022741"/>
    </source>
</evidence>
<dbReference type="Pfam" id="PF01576">
    <property type="entry name" value="Myosin_tail_1"/>
    <property type="match status" value="1"/>
</dbReference>
<evidence type="ECO:0000313" key="12">
    <source>
        <dbReference type="Proteomes" id="UP000028990"/>
    </source>
</evidence>
<evidence type="ECO:0000256" key="5">
    <source>
        <dbReference type="ARBA" id="ARBA00023123"/>
    </source>
</evidence>
<dbReference type="GO" id="GO:0000146">
    <property type="term" value="F:microfilament motor activity"/>
    <property type="evidence" value="ECO:0007669"/>
    <property type="project" value="TreeGrafter"/>
</dbReference>
<dbReference type="STRING" id="885580.ENSFDAP00000011115"/>
<dbReference type="FunFam" id="3.30.70.1590:FF:000001">
    <property type="entry name" value="Myosin heavy chain"/>
    <property type="match status" value="1"/>
</dbReference>
<dbReference type="PANTHER" id="PTHR13140">
    <property type="entry name" value="MYOSIN"/>
    <property type="match status" value="1"/>
</dbReference>
<gene>
    <name evidence="11" type="ORF">H920_12343</name>
</gene>
<dbReference type="PROSITE" id="PS50096">
    <property type="entry name" value="IQ"/>
    <property type="match status" value="1"/>
</dbReference>
<dbReference type="Gene3D" id="1.20.58.530">
    <property type="match status" value="1"/>
</dbReference>
<organism evidence="11 12">
    <name type="scientific">Fukomys damarensis</name>
    <name type="common">Damaraland mole rat</name>
    <name type="synonym">Cryptomys damarensis</name>
    <dbReference type="NCBI Taxonomy" id="885580"/>
    <lineage>
        <taxon>Eukaryota</taxon>
        <taxon>Metazoa</taxon>
        <taxon>Chordata</taxon>
        <taxon>Craniata</taxon>
        <taxon>Vertebrata</taxon>
        <taxon>Euteleostomi</taxon>
        <taxon>Mammalia</taxon>
        <taxon>Eutheria</taxon>
        <taxon>Euarchontoglires</taxon>
        <taxon>Glires</taxon>
        <taxon>Rodentia</taxon>
        <taxon>Hystricomorpha</taxon>
        <taxon>Bathyergidae</taxon>
        <taxon>Fukomys</taxon>
    </lineage>
</organism>
<dbReference type="Proteomes" id="UP000028990">
    <property type="component" value="Unassembled WGS sequence"/>
</dbReference>